<evidence type="ECO:0000256" key="8">
    <source>
        <dbReference type="SAM" id="Phobius"/>
    </source>
</evidence>
<dbReference type="PROSITE" id="PS00211">
    <property type="entry name" value="ABC_TRANSPORTER_1"/>
    <property type="match status" value="1"/>
</dbReference>
<dbReference type="STRING" id="1123282.SAMN02745823_00458"/>
<feature type="transmembrane region" description="Helical" evidence="8">
    <location>
        <begin position="157"/>
        <end position="175"/>
    </location>
</feature>
<sequence length="596" mass="66235">MAEIKKEKKAPKNSAGPKNGRYVAARLFGYLYRFKWLLFLSLVLTVASNFLSLIGPRLAGYAIDAITPGVGKVQFDRVFYYCALMAAFFLFSSLFSYVISVLMIRLSQRVTAEMRGDVFRKLMDLPVGFFDKTPPGDILSRVTYDIDTINTTLSTSVVQILTSLITVVMSFVMMLSINVPLVSIFVVTIPLSIFITRSKLGKLTPRYRLRTRKVGELNSFSEETVTGHSTVKAYGRESVMEERFASRHTETMDAWFDVDYHQCTVNASINFINNLSMALISVVGALLYFFSYLSLGNLAAFVLYSNKFSGPISEAANLLTDLQSAAAAAERVFLLIDEAPEQVDAENARELDHVRGHVKISDVTFGYTPEKEIIHKLSLEVPQGGLIAIVGPTGAGKTTIINLLMRFYDVGSGAICIDGEDIRTVTRKSLRRAYTMVLQDTWLFSGTIFENIAYAREDATMDEVVRAAKAAKIHSFIASLPEGYNTVLSDNAVNISKGQRQLLTIARAMLLDSRMLILDEATSNVDTKTELEIQDAMYSLMKNKTCFVIAHRLSTIQNADHILVIQDGAVVEQGVHAELIARDGAYSRLYHAQFET</sequence>
<gene>
    <name evidence="11" type="ORF">SAMN02745823_00458</name>
</gene>
<dbReference type="Gene3D" id="1.20.1560.10">
    <property type="entry name" value="ABC transporter type 1, transmembrane domain"/>
    <property type="match status" value="1"/>
</dbReference>
<keyword evidence="5 11" id="KW-0067">ATP-binding</keyword>
<dbReference type="InterPro" id="IPR003593">
    <property type="entry name" value="AAA+_ATPase"/>
</dbReference>
<evidence type="ECO:0000313" key="12">
    <source>
        <dbReference type="Proteomes" id="UP000183995"/>
    </source>
</evidence>
<feature type="transmembrane region" description="Helical" evidence="8">
    <location>
        <begin position="278"/>
        <end position="304"/>
    </location>
</feature>
<dbReference type="PROSITE" id="PS50929">
    <property type="entry name" value="ABC_TM1F"/>
    <property type="match status" value="1"/>
</dbReference>
<dbReference type="Proteomes" id="UP000183995">
    <property type="component" value="Unassembled WGS sequence"/>
</dbReference>
<evidence type="ECO:0000259" key="9">
    <source>
        <dbReference type="PROSITE" id="PS50893"/>
    </source>
</evidence>
<dbReference type="InterPro" id="IPR017871">
    <property type="entry name" value="ABC_transporter-like_CS"/>
</dbReference>
<keyword evidence="6 8" id="KW-1133">Transmembrane helix</keyword>
<evidence type="ECO:0000313" key="11">
    <source>
        <dbReference type="EMBL" id="SHH60856.1"/>
    </source>
</evidence>
<name>A0A1M5UDG5_9FIRM</name>
<feature type="transmembrane region" description="Helical" evidence="8">
    <location>
        <begin position="78"/>
        <end position="104"/>
    </location>
</feature>
<feature type="transmembrane region" description="Helical" evidence="8">
    <location>
        <begin position="181"/>
        <end position="200"/>
    </location>
</feature>
<dbReference type="GO" id="GO:0015421">
    <property type="term" value="F:ABC-type oligopeptide transporter activity"/>
    <property type="evidence" value="ECO:0007669"/>
    <property type="project" value="TreeGrafter"/>
</dbReference>
<evidence type="ECO:0000259" key="10">
    <source>
        <dbReference type="PROSITE" id="PS50929"/>
    </source>
</evidence>
<keyword evidence="7 8" id="KW-0472">Membrane</keyword>
<evidence type="ECO:0000256" key="5">
    <source>
        <dbReference type="ARBA" id="ARBA00022840"/>
    </source>
</evidence>
<protein>
    <submittedName>
        <fullName evidence="11">ATP-binding cassette, subfamily B</fullName>
    </submittedName>
</protein>
<dbReference type="SUPFAM" id="SSF52540">
    <property type="entry name" value="P-loop containing nucleoside triphosphate hydrolases"/>
    <property type="match status" value="1"/>
</dbReference>
<dbReference type="GO" id="GO:0016887">
    <property type="term" value="F:ATP hydrolysis activity"/>
    <property type="evidence" value="ECO:0007669"/>
    <property type="project" value="InterPro"/>
</dbReference>
<keyword evidence="3 8" id="KW-0812">Transmembrane</keyword>
<dbReference type="SUPFAM" id="SSF90123">
    <property type="entry name" value="ABC transporter transmembrane region"/>
    <property type="match status" value="1"/>
</dbReference>
<evidence type="ECO:0000256" key="3">
    <source>
        <dbReference type="ARBA" id="ARBA00022692"/>
    </source>
</evidence>
<dbReference type="InterPro" id="IPR027417">
    <property type="entry name" value="P-loop_NTPase"/>
</dbReference>
<keyword evidence="12" id="KW-1185">Reference proteome</keyword>
<organism evidence="11 12">
    <name type="scientific">Sporobacter termitidis DSM 10068</name>
    <dbReference type="NCBI Taxonomy" id="1123282"/>
    <lineage>
        <taxon>Bacteria</taxon>
        <taxon>Bacillati</taxon>
        <taxon>Bacillota</taxon>
        <taxon>Clostridia</taxon>
        <taxon>Eubacteriales</taxon>
        <taxon>Oscillospiraceae</taxon>
        <taxon>Sporobacter</taxon>
    </lineage>
</organism>
<dbReference type="InterPro" id="IPR039421">
    <property type="entry name" value="Type_1_exporter"/>
</dbReference>
<dbReference type="Pfam" id="PF00005">
    <property type="entry name" value="ABC_tran"/>
    <property type="match status" value="1"/>
</dbReference>
<dbReference type="AlphaFoldDB" id="A0A1M5UDG5"/>
<accession>A0A1M5UDG5</accession>
<dbReference type="CDD" id="cd18547">
    <property type="entry name" value="ABC_6TM_Tm288_like"/>
    <property type="match status" value="1"/>
</dbReference>
<dbReference type="InterPro" id="IPR011527">
    <property type="entry name" value="ABC1_TM_dom"/>
</dbReference>
<proteinExistence type="predicted"/>
<feature type="transmembrane region" description="Helical" evidence="8">
    <location>
        <begin position="36"/>
        <end position="58"/>
    </location>
</feature>
<feature type="domain" description="ABC transmembrane type-1" evidence="10">
    <location>
        <begin position="39"/>
        <end position="324"/>
    </location>
</feature>
<dbReference type="SMART" id="SM00382">
    <property type="entry name" value="AAA"/>
    <property type="match status" value="1"/>
</dbReference>
<feature type="domain" description="ABC transporter" evidence="9">
    <location>
        <begin position="358"/>
        <end position="592"/>
    </location>
</feature>
<evidence type="ECO:0000256" key="6">
    <source>
        <dbReference type="ARBA" id="ARBA00022989"/>
    </source>
</evidence>
<keyword evidence="4" id="KW-0547">Nucleotide-binding</keyword>
<dbReference type="Gene3D" id="3.40.50.300">
    <property type="entry name" value="P-loop containing nucleotide triphosphate hydrolases"/>
    <property type="match status" value="1"/>
</dbReference>
<dbReference type="Pfam" id="PF00664">
    <property type="entry name" value="ABC_membrane"/>
    <property type="match status" value="1"/>
</dbReference>
<evidence type="ECO:0000256" key="1">
    <source>
        <dbReference type="ARBA" id="ARBA00004651"/>
    </source>
</evidence>
<dbReference type="GO" id="GO:0005524">
    <property type="term" value="F:ATP binding"/>
    <property type="evidence" value="ECO:0007669"/>
    <property type="project" value="UniProtKB-KW"/>
</dbReference>
<dbReference type="RefSeq" id="WP_242941128.1">
    <property type="nucleotide sequence ID" value="NZ_FQXV01000001.1"/>
</dbReference>
<dbReference type="PANTHER" id="PTHR43394">
    <property type="entry name" value="ATP-DEPENDENT PERMEASE MDL1, MITOCHONDRIAL"/>
    <property type="match status" value="1"/>
</dbReference>
<dbReference type="PROSITE" id="PS50893">
    <property type="entry name" value="ABC_TRANSPORTER_2"/>
    <property type="match status" value="1"/>
</dbReference>
<dbReference type="InterPro" id="IPR036640">
    <property type="entry name" value="ABC1_TM_sf"/>
</dbReference>
<dbReference type="GO" id="GO:0005886">
    <property type="term" value="C:plasma membrane"/>
    <property type="evidence" value="ECO:0007669"/>
    <property type="project" value="UniProtKB-SubCell"/>
</dbReference>
<comment type="subcellular location">
    <subcellularLocation>
        <location evidence="1">Cell membrane</location>
        <topology evidence="1">Multi-pass membrane protein</topology>
    </subcellularLocation>
</comment>
<evidence type="ECO:0000256" key="4">
    <source>
        <dbReference type="ARBA" id="ARBA00022741"/>
    </source>
</evidence>
<dbReference type="EMBL" id="FQXV01000001">
    <property type="protein sequence ID" value="SHH60856.1"/>
    <property type="molecule type" value="Genomic_DNA"/>
</dbReference>
<dbReference type="FunFam" id="3.40.50.300:FF:000287">
    <property type="entry name" value="Multidrug ABC transporter ATP-binding protein"/>
    <property type="match status" value="1"/>
</dbReference>
<evidence type="ECO:0000256" key="7">
    <source>
        <dbReference type="ARBA" id="ARBA00023136"/>
    </source>
</evidence>
<evidence type="ECO:0000256" key="2">
    <source>
        <dbReference type="ARBA" id="ARBA00022448"/>
    </source>
</evidence>
<dbReference type="PANTHER" id="PTHR43394:SF1">
    <property type="entry name" value="ATP-BINDING CASSETTE SUB-FAMILY B MEMBER 10, MITOCHONDRIAL"/>
    <property type="match status" value="1"/>
</dbReference>
<dbReference type="InterPro" id="IPR003439">
    <property type="entry name" value="ABC_transporter-like_ATP-bd"/>
</dbReference>
<keyword evidence="2" id="KW-0813">Transport</keyword>
<reference evidence="11 12" key="1">
    <citation type="submission" date="2016-11" db="EMBL/GenBank/DDBJ databases">
        <authorList>
            <person name="Jaros S."/>
            <person name="Januszkiewicz K."/>
            <person name="Wedrychowicz H."/>
        </authorList>
    </citation>
    <scope>NUCLEOTIDE SEQUENCE [LARGE SCALE GENOMIC DNA]</scope>
    <source>
        <strain evidence="11 12">DSM 10068</strain>
    </source>
</reference>